<comment type="similarity">
    <text evidence="1">Belongs to the Ole e I family.</text>
</comment>
<protein>
    <submittedName>
        <fullName evidence="4">Uncharacterized protein</fullName>
    </submittedName>
</protein>
<evidence type="ECO:0000256" key="2">
    <source>
        <dbReference type="ARBA" id="ARBA00023157"/>
    </source>
</evidence>
<comment type="caution">
    <text evidence="4">The sequence shown here is derived from an EMBL/GenBank/DDBJ whole genome shotgun (WGS) entry which is preliminary data.</text>
</comment>
<dbReference type="GO" id="GO:0005615">
    <property type="term" value="C:extracellular space"/>
    <property type="evidence" value="ECO:0007669"/>
    <property type="project" value="InterPro"/>
</dbReference>
<dbReference type="Proteomes" id="UP001085076">
    <property type="component" value="Miscellaneous, Linkage group lg03"/>
</dbReference>
<organism evidence="4 5">
    <name type="scientific">Dioscorea zingiberensis</name>
    <dbReference type="NCBI Taxonomy" id="325984"/>
    <lineage>
        <taxon>Eukaryota</taxon>
        <taxon>Viridiplantae</taxon>
        <taxon>Streptophyta</taxon>
        <taxon>Embryophyta</taxon>
        <taxon>Tracheophyta</taxon>
        <taxon>Spermatophyta</taxon>
        <taxon>Magnoliopsida</taxon>
        <taxon>Liliopsida</taxon>
        <taxon>Dioscoreales</taxon>
        <taxon>Dioscoreaceae</taxon>
        <taxon>Dioscorea</taxon>
    </lineage>
</organism>
<dbReference type="InterPro" id="IPR006040">
    <property type="entry name" value="Allergen_Ole_e_I_CS"/>
</dbReference>
<proteinExistence type="inferred from homology"/>
<keyword evidence="3" id="KW-0732">Signal</keyword>
<evidence type="ECO:0000313" key="4">
    <source>
        <dbReference type="EMBL" id="KAJ0978725.1"/>
    </source>
</evidence>
<dbReference type="PROSITE" id="PS00925">
    <property type="entry name" value="OLEEI"/>
    <property type="match status" value="1"/>
</dbReference>
<dbReference type="OrthoDB" id="1896520at2759"/>
<dbReference type="PANTHER" id="PTHR31614:SF28">
    <property type="entry name" value="OS05G0220300 PROTEIN"/>
    <property type="match status" value="1"/>
</dbReference>
<name>A0A9D5CRX4_9LILI</name>
<keyword evidence="5" id="KW-1185">Reference proteome</keyword>
<reference evidence="4" key="1">
    <citation type="submission" date="2021-03" db="EMBL/GenBank/DDBJ databases">
        <authorList>
            <person name="Li Z."/>
            <person name="Yang C."/>
        </authorList>
    </citation>
    <scope>NUCLEOTIDE SEQUENCE</scope>
    <source>
        <strain evidence="4">Dzin_1.0</strain>
        <tissue evidence="4">Leaf</tissue>
    </source>
</reference>
<dbReference type="PANTHER" id="PTHR31614">
    <property type="entry name" value="PROTEIN DOWNSTREAM OF FLC-RELATED"/>
    <property type="match status" value="1"/>
</dbReference>
<feature type="signal peptide" evidence="3">
    <location>
        <begin position="1"/>
        <end position="22"/>
    </location>
</feature>
<evidence type="ECO:0000313" key="5">
    <source>
        <dbReference type="Proteomes" id="UP001085076"/>
    </source>
</evidence>
<sequence length="159" mass="17517">MAKFQLVSTLFLLSALAGLAFASTQPRFTIQGRVYCDTCRAGFETSATEYIKGAKVKIECKRYPTGEVTYKGEAVTDDSGTYQLNIDNDHQDETCEVVLVESPVEGCNEIVVGRDRASIMITQNVGISSDTRYANSLGFYKETPLPACGELLRMFDLDD</sequence>
<feature type="chain" id="PRO_5038887620" evidence="3">
    <location>
        <begin position="23"/>
        <end position="159"/>
    </location>
</feature>
<evidence type="ECO:0000256" key="3">
    <source>
        <dbReference type="SAM" id="SignalP"/>
    </source>
</evidence>
<dbReference type="Pfam" id="PF01190">
    <property type="entry name" value="Pollen_Ole_e_1"/>
    <property type="match status" value="1"/>
</dbReference>
<reference evidence="4" key="2">
    <citation type="journal article" date="2022" name="Hortic Res">
        <title>The genome of Dioscorea zingiberensis sheds light on the biosynthesis, origin and evolution of the medicinally important diosgenin saponins.</title>
        <authorList>
            <person name="Li Y."/>
            <person name="Tan C."/>
            <person name="Li Z."/>
            <person name="Guo J."/>
            <person name="Li S."/>
            <person name="Chen X."/>
            <person name="Wang C."/>
            <person name="Dai X."/>
            <person name="Yang H."/>
            <person name="Song W."/>
            <person name="Hou L."/>
            <person name="Xu J."/>
            <person name="Tong Z."/>
            <person name="Xu A."/>
            <person name="Yuan X."/>
            <person name="Wang W."/>
            <person name="Yang Q."/>
            <person name="Chen L."/>
            <person name="Sun Z."/>
            <person name="Wang K."/>
            <person name="Pan B."/>
            <person name="Chen J."/>
            <person name="Bao Y."/>
            <person name="Liu F."/>
            <person name="Qi X."/>
            <person name="Gang D.R."/>
            <person name="Wen J."/>
            <person name="Li J."/>
        </authorList>
    </citation>
    <scope>NUCLEOTIDE SEQUENCE</scope>
    <source>
        <strain evidence="4">Dzin_1.0</strain>
    </source>
</reference>
<evidence type="ECO:0000256" key="1">
    <source>
        <dbReference type="ARBA" id="ARBA00010049"/>
    </source>
</evidence>
<dbReference type="EMBL" id="JAGGNH010000003">
    <property type="protein sequence ID" value="KAJ0978725.1"/>
    <property type="molecule type" value="Genomic_DNA"/>
</dbReference>
<accession>A0A9D5CRX4</accession>
<dbReference type="AlphaFoldDB" id="A0A9D5CRX4"/>
<keyword evidence="2" id="KW-1015">Disulfide bond</keyword>
<dbReference type="InterPro" id="IPR006041">
    <property type="entry name" value="Pollen_Ole_e1_allergen"/>
</dbReference>
<gene>
    <name evidence="4" type="ORF">J5N97_014199</name>
</gene>